<evidence type="ECO:0008006" key="5">
    <source>
        <dbReference type="Google" id="ProtNLM"/>
    </source>
</evidence>
<dbReference type="FunFam" id="1.25.40.10:FF:000090">
    <property type="entry name" value="Pentatricopeptide repeat-containing protein, chloroplastic"/>
    <property type="match status" value="1"/>
</dbReference>
<dbReference type="NCBIfam" id="TIGR00756">
    <property type="entry name" value="PPR"/>
    <property type="match status" value="7"/>
</dbReference>
<sequence>MPLSISIPPPAKTITSLLLRFSKTHLPILTAYLIQAQIIKSKSNSDPFAYNVIISSFLASNQLESARKLFEEMPERNIVTYTTIVDAHMKCGLVSDALIYFRRNPFQSVISYTAVINGLVRNGLGLRALLLFKEMLCDGLMPNEITFTTIIRACIISAYDHVYMLPMGKSIVGLIVKTNFEKHVSVCNSLITMFSKMREVDNAKRVFDEMIVRDVISWTALLDFYFEVGDLKEARQVFDSMPERNEISWSTMIARLSQNDESLEALRFFYRMVHDGYKPNVSCFASVLSASASSTSLQFGSNVHSLVVKFGMENDNFVASSLIDMYSKCRKSQYGRQVFDFVLDKNIVVWNTMLGGYSFDGRVEDAEDIFEQMPARNIVSWNAMISGYDLNERYGKVLETFDAMLFSGQVPMGMTFSSVIHSCANLPSLEKGKNLHGKILKLGLENEVFVGTSLLDMYSKSGDVESSKKIFSKMPQKNEVSWTAMIQGLADSGCVNESIELFERMKETNIIPTETMFLSILFACSHCGLLDRGLHYFESMKKEYGIFPNERHYTCMVDLLSRAGLLREAEEFIGRMPVEPEANTWAALLSGSCTFRNEEIGERAAKKLLFRIYMLQLGDGRKLQR</sequence>
<dbReference type="InterPro" id="IPR046960">
    <property type="entry name" value="PPR_At4g14850-like_plant"/>
</dbReference>
<dbReference type="Gramene" id="ONK69730">
    <property type="protein sequence ID" value="ONK69730"/>
    <property type="gene ID" value="A4U43_C05F26120"/>
</dbReference>
<dbReference type="PANTHER" id="PTHR47926:SF419">
    <property type="entry name" value="(WILD MALAYSIAN BANANA) HYPOTHETICAL PROTEIN"/>
    <property type="match status" value="1"/>
</dbReference>
<dbReference type="EMBL" id="CM007385">
    <property type="protein sequence ID" value="ONK69730.1"/>
    <property type="molecule type" value="Genomic_DNA"/>
</dbReference>
<feature type="repeat" description="PPR" evidence="2">
    <location>
        <begin position="478"/>
        <end position="512"/>
    </location>
</feature>
<protein>
    <recommendedName>
        <fullName evidence="5">Pentacotripeptide-repeat region of PRORP domain-containing protein</fullName>
    </recommendedName>
</protein>
<dbReference type="InterPro" id="IPR011990">
    <property type="entry name" value="TPR-like_helical_dom_sf"/>
</dbReference>
<evidence type="ECO:0000313" key="4">
    <source>
        <dbReference type="Proteomes" id="UP000243459"/>
    </source>
</evidence>
<accession>A0A5P1EZZ0</accession>
<dbReference type="Pfam" id="PF13041">
    <property type="entry name" value="PPR_2"/>
    <property type="match status" value="3"/>
</dbReference>
<evidence type="ECO:0000256" key="1">
    <source>
        <dbReference type="ARBA" id="ARBA00022737"/>
    </source>
</evidence>
<name>A0A5P1EZZ0_ASPOF</name>
<dbReference type="InterPro" id="IPR002885">
    <property type="entry name" value="PPR_rpt"/>
</dbReference>
<proteinExistence type="predicted"/>
<dbReference type="PANTHER" id="PTHR47926">
    <property type="entry name" value="PENTATRICOPEPTIDE REPEAT-CONTAINING PROTEIN"/>
    <property type="match status" value="1"/>
</dbReference>
<dbReference type="Gene3D" id="1.25.40.10">
    <property type="entry name" value="Tetratricopeptide repeat domain"/>
    <property type="match status" value="4"/>
</dbReference>
<feature type="repeat" description="PPR" evidence="2">
    <location>
        <begin position="108"/>
        <end position="142"/>
    </location>
</feature>
<dbReference type="OMA" id="PNKSCFA"/>
<dbReference type="Pfam" id="PF01535">
    <property type="entry name" value="PPR"/>
    <property type="match status" value="8"/>
</dbReference>
<dbReference type="GO" id="GO:0009451">
    <property type="term" value="P:RNA modification"/>
    <property type="evidence" value="ECO:0007669"/>
    <property type="project" value="InterPro"/>
</dbReference>
<dbReference type="AlphaFoldDB" id="A0A5P1EZZ0"/>
<evidence type="ECO:0000313" key="3">
    <source>
        <dbReference type="EMBL" id="ONK69730.1"/>
    </source>
</evidence>
<keyword evidence="1" id="KW-0677">Repeat</keyword>
<organism evidence="3 4">
    <name type="scientific">Asparagus officinalis</name>
    <name type="common">Garden asparagus</name>
    <dbReference type="NCBI Taxonomy" id="4686"/>
    <lineage>
        <taxon>Eukaryota</taxon>
        <taxon>Viridiplantae</taxon>
        <taxon>Streptophyta</taxon>
        <taxon>Embryophyta</taxon>
        <taxon>Tracheophyta</taxon>
        <taxon>Spermatophyta</taxon>
        <taxon>Magnoliopsida</taxon>
        <taxon>Liliopsida</taxon>
        <taxon>Asparagales</taxon>
        <taxon>Asparagaceae</taxon>
        <taxon>Asparagoideae</taxon>
        <taxon>Asparagus</taxon>
    </lineage>
</organism>
<evidence type="ECO:0000256" key="2">
    <source>
        <dbReference type="PROSITE-ProRule" id="PRU00708"/>
    </source>
</evidence>
<dbReference type="PROSITE" id="PS51375">
    <property type="entry name" value="PPR"/>
    <property type="match status" value="6"/>
</dbReference>
<feature type="repeat" description="PPR" evidence="2">
    <location>
        <begin position="346"/>
        <end position="380"/>
    </location>
</feature>
<keyword evidence="4" id="KW-1185">Reference proteome</keyword>
<reference evidence="4" key="1">
    <citation type="journal article" date="2017" name="Nat. Commun.">
        <title>The asparagus genome sheds light on the origin and evolution of a young Y chromosome.</title>
        <authorList>
            <person name="Harkess A."/>
            <person name="Zhou J."/>
            <person name="Xu C."/>
            <person name="Bowers J.E."/>
            <person name="Van der Hulst R."/>
            <person name="Ayyampalayam S."/>
            <person name="Mercati F."/>
            <person name="Riccardi P."/>
            <person name="McKain M.R."/>
            <person name="Kakrana A."/>
            <person name="Tang H."/>
            <person name="Ray J."/>
            <person name="Groenendijk J."/>
            <person name="Arikit S."/>
            <person name="Mathioni S.M."/>
            <person name="Nakano M."/>
            <person name="Shan H."/>
            <person name="Telgmann-Rauber A."/>
            <person name="Kanno A."/>
            <person name="Yue Z."/>
            <person name="Chen H."/>
            <person name="Li W."/>
            <person name="Chen Y."/>
            <person name="Xu X."/>
            <person name="Zhang Y."/>
            <person name="Luo S."/>
            <person name="Chen H."/>
            <person name="Gao J."/>
            <person name="Mao Z."/>
            <person name="Pires J.C."/>
            <person name="Luo M."/>
            <person name="Kudrna D."/>
            <person name="Wing R.A."/>
            <person name="Meyers B.C."/>
            <person name="Yi K."/>
            <person name="Kong H."/>
            <person name="Lavrijsen P."/>
            <person name="Sunseri F."/>
            <person name="Falavigna A."/>
            <person name="Ye Y."/>
            <person name="Leebens-Mack J.H."/>
            <person name="Chen G."/>
        </authorList>
    </citation>
    <scope>NUCLEOTIDE SEQUENCE [LARGE SCALE GENOMIC DNA]</scope>
    <source>
        <strain evidence="4">cv. DH0086</strain>
    </source>
</reference>
<feature type="repeat" description="PPR" evidence="2">
    <location>
        <begin position="214"/>
        <end position="244"/>
    </location>
</feature>
<feature type="repeat" description="PPR" evidence="2">
    <location>
        <begin position="245"/>
        <end position="279"/>
    </location>
</feature>
<gene>
    <name evidence="3" type="ORF">A4U43_C05F26120</name>
</gene>
<dbReference type="GO" id="GO:0003723">
    <property type="term" value="F:RNA binding"/>
    <property type="evidence" value="ECO:0007669"/>
    <property type="project" value="InterPro"/>
</dbReference>
<feature type="repeat" description="PPR" evidence="2">
    <location>
        <begin position="46"/>
        <end position="80"/>
    </location>
</feature>
<dbReference type="Proteomes" id="UP000243459">
    <property type="component" value="Chromosome 5"/>
</dbReference>